<accession>A0A0G0KAI2</accession>
<reference evidence="1 2" key="1">
    <citation type="journal article" date="2015" name="Nature">
        <title>rRNA introns, odd ribosomes, and small enigmatic genomes across a large radiation of phyla.</title>
        <authorList>
            <person name="Brown C.T."/>
            <person name="Hug L.A."/>
            <person name="Thomas B.C."/>
            <person name="Sharon I."/>
            <person name="Castelle C.J."/>
            <person name="Singh A."/>
            <person name="Wilkins M.J."/>
            <person name="Williams K.H."/>
            <person name="Banfield J.F."/>
        </authorList>
    </citation>
    <scope>NUCLEOTIDE SEQUENCE [LARGE SCALE GENOMIC DNA]</scope>
</reference>
<evidence type="ECO:0000313" key="1">
    <source>
        <dbReference type="EMBL" id="KKQ75862.1"/>
    </source>
</evidence>
<gene>
    <name evidence="1" type="ORF">US96_C0003G0020</name>
</gene>
<proteinExistence type="predicted"/>
<name>A0A0G0KAI2_9BACT</name>
<comment type="caution">
    <text evidence="1">The sequence shown here is derived from an EMBL/GenBank/DDBJ whole genome shotgun (WGS) entry which is preliminary data.</text>
</comment>
<protein>
    <submittedName>
        <fullName evidence="1">Uncharacterized protein</fullName>
    </submittedName>
</protein>
<dbReference type="Proteomes" id="UP000034181">
    <property type="component" value="Unassembled WGS sequence"/>
</dbReference>
<dbReference type="EMBL" id="LBUZ01000003">
    <property type="protein sequence ID" value="KKQ75862.1"/>
    <property type="molecule type" value="Genomic_DNA"/>
</dbReference>
<dbReference type="AlphaFoldDB" id="A0A0G0KAI2"/>
<evidence type="ECO:0000313" key="2">
    <source>
        <dbReference type="Proteomes" id="UP000034181"/>
    </source>
</evidence>
<organism evidence="1 2">
    <name type="scientific">Candidatus Woesebacteria bacterium GW2011_GWB1_38_5b</name>
    <dbReference type="NCBI Taxonomy" id="1618569"/>
    <lineage>
        <taxon>Bacteria</taxon>
        <taxon>Candidatus Woeseibacteriota</taxon>
    </lineage>
</organism>
<sequence>MSEGNDKEIEFGGSNVRISFKNTDQIKTFLGKAINSSADKILPPRGELDSISLERVFEDFSDDDLERFALTTAFPNELVATTEGDHALFDEIEVRLESAYGESSGPWVDLKCFLNLSKEAKKNGWGYLGSKKAELLGSFALKGIKTEVDETETDKGGFIISGQKSDVKINFGPIYKNFEEYFEQNWGAERGDEKSLFTSFVIAIYEMPLPTDPNFDNALVDFQEIAPKIIDSVYEIFDLEPPQKELVVSV</sequence>